<dbReference type="SMART" id="SM00028">
    <property type="entry name" value="TPR"/>
    <property type="match status" value="7"/>
</dbReference>
<dbReference type="RefSeq" id="WP_244407480.1">
    <property type="nucleotide sequence ID" value="NZ_AP025637.1"/>
</dbReference>
<sequence length="817" mass="88594">MIEGALVHILSATAPHAFIGCGAVIEGGLIATCRHVWRDAVLGADKGALPFADFPRADADRRQTLTLADACDQETRPPDLVLLRPRELPSGTPVLQLAMHDLLETGSAACRARLRRSGPQWAEVTIRGTLDPALDPEGRRQFSGQAPNGYWFARGSSGSPLFKDGGQQLAAILSLSELGADEDGSGRHEAFVIPGTLIRRYAIRLAAAPVAQAEGIDPADLANILRDLGTADAPVREIPARLRDYIAVARAQGAAPVVPSNEGADIDAAIGAARDKVQRLDAAGARAVLEAKLAQEEEAQRRRVVPLLREKLSIERLACDHGAAKATLRSIIALDGGQVWDWIALGDLHRDTGAAMLAREAFAHALDAARRIDPVGRDVLVASNRLGDVLLRQGQATAALDEYRKAMAIAERLVARDAGEAKWQWDLWASHNKVADVLEDQGDTTAALAEYGKALIIAARLAASDPGQADWQRDLSVSHLRIGSVLHRRGEALGAQLHYRKGMVIREHLAAINPGRVEWQYDLSLNYTRLGDVLVIRGETAAALAEYSKAIAIAARLVTTDSEHTEWQRHLGYNYIRVGDVLRTQSDASAALAEYRKAMAIAEWLVAIDPSTSLWQDDLSIAHNKVGLVLTDTGHPRAALAEYRKGMAIAKRLAATDPLQPEWQRSLMVSHQRIGDALQEQRDTAAALAEYRKSMAIAERLVATDPSNAEWQRDLAISYQRIGATLWRQGNAVAALAECRKGMEITERLAASDPGHAEWQRDLIVGLDRLARTDPPAARAHLTRALAIARALADTGRLAPVDAWLIPEFERRLAALP</sequence>
<keyword evidence="2" id="KW-0802">TPR repeat</keyword>
<dbReference type="InterPro" id="IPR011990">
    <property type="entry name" value="TPR-like_helical_dom_sf"/>
</dbReference>
<reference evidence="3 4" key="1">
    <citation type="journal article" date="2016" name="Microbes Environ.">
        <title>Phylogenetically diverse aerobic anoxygenic phototrophic bacteria isolated from epilithic biofilms in Tama river, Japan.</title>
        <authorList>
            <person name="Hirose S."/>
            <person name="Matsuura K."/>
            <person name="Haruta S."/>
        </authorList>
    </citation>
    <scope>NUCLEOTIDE SEQUENCE [LARGE SCALE GENOMIC DNA]</scope>
    <source>
        <strain evidence="3 4">S08</strain>
    </source>
</reference>
<keyword evidence="1" id="KW-0677">Repeat</keyword>
<evidence type="ECO:0000313" key="3">
    <source>
        <dbReference type="EMBL" id="BDG73246.1"/>
    </source>
</evidence>
<keyword evidence="4" id="KW-1185">Reference proteome</keyword>
<dbReference type="Proteomes" id="UP000831327">
    <property type="component" value="Chromosome"/>
</dbReference>
<evidence type="ECO:0000256" key="2">
    <source>
        <dbReference type="ARBA" id="ARBA00022803"/>
    </source>
</evidence>
<evidence type="ECO:0000256" key="1">
    <source>
        <dbReference type="ARBA" id="ARBA00022737"/>
    </source>
</evidence>
<dbReference type="PANTHER" id="PTHR45641">
    <property type="entry name" value="TETRATRICOPEPTIDE REPEAT PROTEIN (AFU_ORTHOLOGUE AFUA_6G03870)"/>
    <property type="match status" value="1"/>
</dbReference>
<dbReference type="Pfam" id="PF13424">
    <property type="entry name" value="TPR_12"/>
    <property type="match status" value="1"/>
</dbReference>
<organism evidence="3 4">
    <name type="scientific">Roseomonas fluvialis</name>
    <dbReference type="NCBI Taxonomy" id="1750527"/>
    <lineage>
        <taxon>Bacteria</taxon>
        <taxon>Pseudomonadati</taxon>
        <taxon>Pseudomonadota</taxon>
        <taxon>Alphaproteobacteria</taxon>
        <taxon>Acetobacterales</taxon>
        <taxon>Roseomonadaceae</taxon>
        <taxon>Roseomonas</taxon>
    </lineage>
</organism>
<dbReference type="EMBL" id="AP025637">
    <property type="protein sequence ID" value="BDG73246.1"/>
    <property type="molecule type" value="Genomic_DNA"/>
</dbReference>
<evidence type="ECO:0008006" key="5">
    <source>
        <dbReference type="Google" id="ProtNLM"/>
    </source>
</evidence>
<name>A0ABN6P3M9_9PROT</name>
<dbReference type="Gene3D" id="1.25.40.10">
    <property type="entry name" value="Tetratricopeptide repeat domain"/>
    <property type="match status" value="3"/>
</dbReference>
<dbReference type="PANTHER" id="PTHR45641:SF19">
    <property type="entry name" value="NEPHROCYSTIN-3"/>
    <property type="match status" value="1"/>
</dbReference>
<evidence type="ECO:0000313" key="4">
    <source>
        <dbReference type="Proteomes" id="UP000831327"/>
    </source>
</evidence>
<proteinExistence type="predicted"/>
<gene>
    <name evidence="3" type="ORF">Rmf_31750</name>
</gene>
<dbReference type="SUPFAM" id="SSF50494">
    <property type="entry name" value="Trypsin-like serine proteases"/>
    <property type="match status" value="1"/>
</dbReference>
<protein>
    <recommendedName>
        <fullName evidence="5">Tetratricopeptide repeat protein</fullName>
    </recommendedName>
</protein>
<dbReference type="InterPro" id="IPR019734">
    <property type="entry name" value="TPR_rpt"/>
</dbReference>
<dbReference type="SUPFAM" id="SSF48452">
    <property type="entry name" value="TPR-like"/>
    <property type="match status" value="2"/>
</dbReference>
<dbReference type="InterPro" id="IPR009003">
    <property type="entry name" value="Peptidase_S1_PA"/>
</dbReference>
<accession>A0ABN6P3M9</accession>